<comment type="catalytic activity">
    <reaction evidence="2">
        <text>a 1,2-diacyl-sn-glycero-3-phosphocholine + H2O = a 1-acyl-sn-glycero-3-phosphocholine + a fatty acid + H(+)</text>
        <dbReference type="Rhea" id="RHEA:15801"/>
        <dbReference type="ChEBI" id="CHEBI:15377"/>
        <dbReference type="ChEBI" id="CHEBI:15378"/>
        <dbReference type="ChEBI" id="CHEBI:28868"/>
        <dbReference type="ChEBI" id="CHEBI:57643"/>
        <dbReference type="ChEBI" id="CHEBI:58168"/>
        <dbReference type="EC" id="3.1.1.4"/>
    </reaction>
</comment>
<comment type="cofactor">
    <cofactor evidence="3">
        <name>Ca(2+)</name>
        <dbReference type="ChEBI" id="CHEBI:29108"/>
    </cofactor>
</comment>
<dbReference type="Pfam" id="PF02253">
    <property type="entry name" value="PLA1"/>
    <property type="match status" value="1"/>
</dbReference>
<keyword evidence="18" id="KW-0998">Cell outer membrane</keyword>
<comment type="catalytic activity">
    <reaction evidence="1">
        <text>a 1,2-diacyl-sn-glycero-3-phosphocholine + H2O = a 2-acyl-sn-glycero-3-phosphocholine + a fatty acid + H(+)</text>
        <dbReference type="Rhea" id="RHEA:18689"/>
        <dbReference type="ChEBI" id="CHEBI:15377"/>
        <dbReference type="ChEBI" id="CHEBI:15378"/>
        <dbReference type="ChEBI" id="CHEBI:28868"/>
        <dbReference type="ChEBI" id="CHEBI:57643"/>
        <dbReference type="ChEBI" id="CHEBI:57875"/>
        <dbReference type="EC" id="3.1.1.32"/>
    </reaction>
</comment>
<comment type="subcellular location">
    <subcellularLocation>
        <location evidence="4">Cell outer membrane</location>
        <topology evidence="4">Multi-pass membrane protein</topology>
    </subcellularLocation>
</comment>
<evidence type="ECO:0000256" key="9">
    <source>
        <dbReference type="ARBA" id="ARBA00022452"/>
    </source>
</evidence>
<evidence type="ECO:0000256" key="4">
    <source>
        <dbReference type="ARBA" id="ARBA00004571"/>
    </source>
</evidence>
<evidence type="ECO:0000256" key="19">
    <source>
        <dbReference type="ARBA" id="ARBA00032375"/>
    </source>
</evidence>
<proteinExistence type="inferred from homology"/>
<keyword evidence="11" id="KW-0479">Metal-binding</keyword>
<evidence type="ECO:0000256" key="7">
    <source>
        <dbReference type="ARBA" id="ARBA00013179"/>
    </source>
</evidence>
<protein>
    <recommendedName>
        <fullName evidence="19">Phosphatidylcholine 1-acylhydrolase</fullName>
        <ecNumber evidence="7">3.1.1.32</ecNumber>
        <ecNumber evidence="8">3.1.1.4</ecNumber>
    </recommendedName>
</protein>
<dbReference type="Gene3D" id="2.40.230.10">
    <property type="entry name" value="Phospholipase A1"/>
    <property type="match status" value="1"/>
</dbReference>
<keyword evidence="13" id="KW-0378">Hydrolase</keyword>
<evidence type="ECO:0000256" key="6">
    <source>
        <dbReference type="ARBA" id="ARBA00011702"/>
    </source>
</evidence>
<dbReference type="Proteomes" id="UP001250656">
    <property type="component" value="Unassembled WGS sequence"/>
</dbReference>
<evidence type="ECO:0000256" key="14">
    <source>
        <dbReference type="ARBA" id="ARBA00022837"/>
    </source>
</evidence>
<evidence type="ECO:0000256" key="5">
    <source>
        <dbReference type="ARBA" id="ARBA00010525"/>
    </source>
</evidence>
<evidence type="ECO:0000256" key="13">
    <source>
        <dbReference type="ARBA" id="ARBA00022801"/>
    </source>
</evidence>
<comment type="caution">
    <text evidence="20">The sequence shown here is derived from an EMBL/GenBank/DDBJ whole genome shotgun (WGS) entry which is preliminary data.</text>
</comment>
<dbReference type="PRINTS" id="PR01486">
    <property type="entry name" value="PHPHLIPASEA1"/>
</dbReference>
<dbReference type="SUPFAM" id="SSF56931">
    <property type="entry name" value="Outer membrane phospholipase A (OMPLA)"/>
    <property type="match status" value="1"/>
</dbReference>
<evidence type="ECO:0000256" key="10">
    <source>
        <dbReference type="ARBA" id="ARBA00022692"/>
    </source>
</evidence>
<keyword evidence="10" id="KW-0812">Transmembrane</keyword>
<dbReference type="RefSeq" id="WP_314016480.1">
    <property type="nucleotide sequence ID" value="NZ_JAVTTP010000001.1"/>
</dbReference>
<dbReference type="EMBL" id="JAVTTP010000001">
    <property type="protein sequence ID" value="MDT7830231.1"/>
    <property type="molecule type" value="Genomic_DNA"/>
</dbReference>
<evidence type="ECO:0000256" key="3">
    <source>
        <dbReference type="ARBA" id="ARBA00001913"/>
    </source>
</evidence>
<keyword evidence="17" id="KW-0472">Membrane</keyword>
<evidence type="ECO:0000256" key="15">
    <source>
        <dbReference type="ARBA" id="ARBA00022963"/>
    </source>
</evidence>
<organism evidence="20 21">
    <name type="scientific">Pricia mediterranea</name>
    <dbReference type="NCBI Taxonomy" id="3076079"/>
    <lineage>
        <taxon>Bacteria</taxon>
        <taxon>Pseudomonadati</taxon>
        <taxon>Bacteroidota</taxon>
        <taxon>Flavobacteriia</taxon>
        <taxon>Flavobacteriales</taxon>
        <taxon>Flavobacteriaceae</taxon>
        <taxon>Pricia</taxon>
    </lineage>
</organism>
<dbReference type="EC" id="3.1.1.4" evidence="8"/>
<keyword evidence="21" id="KW-1185">Reference proteome</keyword>
<comment type="subunit">
    <text evidence="6">Homodimer; dimerization is reversible, and the dimeric form is the active one.</text>
</comment>
<evidence type="ECO:0000256" key="16">
    <source>
        <dbReference type="ARBA" id="ARBA00023098"/>
    </source>
</evidence>
<accession>A0ABU3L904</accession>
<dbReference type="PANTHER" id="PTHR40457">
    <property type="entry name" value="PHOSPHOLIPASE A1"/>
    <property type="match status" value="1"/>
</dbReference>
<name>A0ABU3L904_9FLAO</name>
<evidence type="ECO:0000256" key="8">
    <source>
        <dbReference type="ARBA" id="ARBA00013278"/>
    </source>
</evidence>
<dbReference type="InterPro" id="IPR036541">
    <property type="entry name" value="PLipase_A1_sf"/>
</dbReference>
<evidence type="ECO:0000256" key="1">
    <source>
        <dbReference type="ARBA" id="ARBA00000111"/>
    </source>
</evidence>
<sequence length="282" mass="32921">MLLRRVLRSISIPLIVLLFVPIVHAQGITRQAFKDSVQNLPYFSIHKDNYFISGTPTNTSINSNTANAKYQISFKQMITRSALPFDTYLFVTYSQKAFWDVYKESYPFREINFNPTIGVGKAIFDKNDRLKGVGSVYFEHESNGRDSIFSRSWNRLSLEYTTEFGDRLRARGKVWLPFSYKEGNSDILDYRGLGELQLSYEVKPDKLYIEVLLRKGLTWDTKGAFRPRIYFNPFRRNIANQYLMMEWYVGQAESLMDYKPFTSMVRIGYVIKSNELSLLKGK</sequence>
<keyword evidence="14" id="KW-0106">Calcium</keyword>
<dbReference type="EC" id="3.1.1.32" evidence="7"/>
<evidence type="ECO:0000313" key="21">
    <source>
        <dbReference type="Proteomes" id="UP001250656"/>
    </source>
</evidence>
<evidence type="ECO:0000256" key="17">
    <source>
        <dbReference type="ARBA" id="ARBA00023136"/>
    </source>
</evidence>
<keyword evidence="12" id="KW-0732">Signal</keyword>
<evidence type="ECO:0000313" key="20">
    <source>
        <dbReference type="EMBL" id="MDT7830231.1"/>
    </source>
</evidence>
<keyword evidence="9" id="KW-1134">Transmembrane beta strand</keyword>
<dbReference type="PANTHER" id="PTHR40457:SF1">
    <property type="entry name" value="PHOSPHOLIPASE A1"/>
    <property type="match status" value="1"/>
</dbReference>
<evidence type="ECO:0000256" key="12">
    <source>
        <dbReference type="ARBA" id="ARBA00022729"/>
    </source>
</evidence>
<evidence type="ECO:0000256" key="2">
    <source>
        <dbReference type="ARBA" id="ARBA00001604"/>
    </source>
</evidence>
<evidence type="ECO:0000256" key="18">
    <source>
        <dbReference type="ARBA" id="ARBA00023237"/>
    </source>
</evidence>
<comment type="similarity">
    <text evidence="5">Belongs to the phospholipase A1 family.</text>
</comment>
<keyword evidence="16" id="KW-0443">Lipid metabolism</keyword>
<evidence type="ECO:0000256" key="11">
    <source>
        <dbReference type="ARBA" id="ARBA00022723"/>
    </source>
</evidence>
<gene>
    <name evidence="20" type="ORF">RQM65_16300</name>
</gene>
<reference evidence="20 21" key="1">
    <citation type="submission" date="2023-09" db="EMBL/GenBank/DDBJ databases">
        <title>Novel taxa isolated from Blanes Bay.</title>
        <authorList>
            <person name="Rey-Velasco X."/>
            <person name="Lucena T."/>
        </authorList>
    </citation>
    <scope>NUCLEOTIDE SEQUENCE [LARGE SCALE GENOMIC DNA]</scope>
    <source>
        <strain evidence="20 21">S334</strain>
    </source>
</reference>
<keyword evidence="15" id="KW-0442">Lipid degradation</keyword>
<dbReference type="InterPro" id="IPR003187">
    <property type="entry name" value="PLipase_A1"/>
</dbReference>